<protein>
    <recommendedName>
        <fullName evidence="4">Membrane protein YczE</fullName>
    </recommendedName>
</protein>
<reference evidence="2 3" key="1">
    <citation type="submission" date="2015-08" db="EMBL/GenBank/DDBJ databases">
        <title>The complete genome sequence of Bacillus beveridgei MLTeJB.</title>
        <authorList>
            <person name="Hanson T.E."/>
            <person name="Mesa C."/>
            <person name="Basesman S.M."/>
            <person name="Oremland R.S."/>
        </authorList>
    </citation>
    <scope>NUCLEOTIDE SEQUENCE [LARGE SCALE GENOMIC DNA]</scope>
    <source>
        <strain evidence="2 3">MLTeJB</strain>
    </source>
</reference>
<dbReference type="PANTHER" id="PTHR40078">
    <property type="entry name" value="INTEGRAL MEMBRANE PROTEIN-RELATED"/>
    <property type="match status" value="1"/>
</dbReference>
<evidence type="ECO:0008006" key="4">
    <source>
        <dbReference type="Google" id="ProtNLM"/>
    </source>
</evidence>
<feature type="transmembrane region" description="Helical" evidence="1">
    <location>
        <begin position="157"/>
        <end position="186"/>
    </location>
</feature>
<keyword evidence="1" id="KW-0812">Transmembrane</keyword>
<dbReference type="InterPro" id="IPR038750">
    <property type="entry name" value="YczE/YyaS-like"/>
</dbReference>
<dbReference type="PANTHER" id="PTHR40078:SF1">
    <property type="entry name" value="INTEGRAL MEMBRANE PROTEIN"/>
    <property type="match status" value="1"/>
</dbReference>
<dbReference type="KEGG" id="bbev:BBEV_1128"/>
<dbReference type="OrthoDB" id="154912at2"/>
<feature type="transmembrane region" description="Helical" evidence="1">
    <location>
        <begin position="7"/>
        <end position="25"/>
    </location>
</feature>
<evidence type="ECO:0000313" key="3">
    <source>
        <dbReference type="Proteomes" id="UP000094463"/>
    </source>
</evidence>
<keyword evidence="1" id="KW-0472">Membrane</keyword>
<name>A0A1D7QU07_9BACI</name>
<feature type="transmembrane region" description="Helical" evidence="1">
    <location>
        <begin position="72"/>
        <end position="92"/>
    </location>
</feature>
<sequence>MWFRWTVFTVGLMVMSLGIALMIRAELGSAPWDVLHVGLFLNFGLTVGTWTILMGFLLLLLSALITKQLPKLGAYANMLVVGLFVDMFLFLIPAPELLVFQLLFLFFGIGIMGFGIGIYISPQMGAGPRDSVMLAIAERTPLSVARVRLYMEGSVLIIGWLIGGPVFIGTIIFSLAIGHITAWSLTICRNWMNHRMEERGMHIENIN</sequence>
<feature type="transmembrane region" description="Helical" evidence="1">
    <location>
        <begin position="98"/>
        <end position="120"/>
    </location>
</feature>
<keyword evidence="3" id="KW-1185">Reference proteome</keyword>
<organism evidence="2 3">
    <name type="scientific">Salisediminibacterium beveridgei</name>
    <dbReference type="NCBI Taxonomy" id="632773"/>
    <lineage>
        <taxon>Bacteria</taxon>
        <taxon>Bacillati</taxon>
        <taxon>Bacillota</taxon>
        <taxon>Bacilli</taxon>
        <taxon>Bacillales</taxon>
        <taxon>Bacillaceae</taxon>
        <taxon>Salisediminibacterium</taxon>
    </lineage>
</organism>
<dbReference type="RefSeq" id="WP_069364579.1">
    <property type="nucleotide sequence ID" value="NZ_CP012502.1"/>
</dbReference>
<proteinExistence type="predicted"/>
<dbReference type="Pfam" id="PF19700">
    <property type="entry name" value="DUF6198"/>
    <property type="match status" value="1"/>
</dbReference>
<dbReference type="EMBL" id="CP012502">
    <property type="protein sequence ID" value="AOM82496.1"/>
    <property type="molecule type" value="Genomic_DNA"/>
</dbReference>
<accession>A0A1D7QU07</accession>
<dbReference type="STRING" id="632773.BBEV_1128"/>
<feature type="transmembrane region" description="Helical" evidence="1">
    <location>
        <begin position="37"/>
        <end position="60"/>
    </location>
</feature>
<dbReference type="PATRIC" id="fig|632773.3.peg.1197"/>
<gene>
    <name evidence="2" type="ORF">BBEV_1128</name>
</gene>
<dbReference type="Proteomes" id="UP000094463">
    <property type="component" value="Chromosome"/>
</dbReference>
<dbReference type="AlphaFoldDB" id="A0A1D7QU07"/>
<evidence type="ECO:0000313" key="2">
    <source>
        <dbReference type="EMBL" id="AOM82496.1"/>
    </source>
</evidence>
<keyword evidence="1" id="KW-1133">Transmembrane helix</keyword>
<evidence type="ECO:0000256" key="1">
    <source>
        <dbReference type="SAM" id="Phobius"/>
    </source>
</evidence>